<reference evidence="1 2" key="1">
    <citation type="submission" date="2019-06" db="EMBL/GenBank/DDBJ databases">
        <title>A chromosomal-level reference genome of Carpinus fangiana (Coryloideae, Betulaceae).</title>
        <authorList>
            <person name="Yang X."/>
            <person name="Wang Z."/>
            <person name="Zhang L."/>
            <person name="Hao G."/>
            <person name="Liu J."/>
            <person name="Yang Y."/>
        </authorList>
    </citation>
    <scope>NUCLEOTIDE SEQUENCE [LARGE SCALE GENOMIC DNA]</scope>
    <source>
        <strain evidence="1">Cfa_2016G</strain>
        <tissue evidence="1">Leaf</tissue>
    </source>
</reference>
<sequence length="231" mass="24900">MVKIIIKSTEQLFPPNDVAPRAKRGSGDLQLRVRACPDSRASLLRFSQSGARSLSRPQCSENTLNRNPVCKCGGTRCPTLMMFLAPDGSVEAATAGTWLRWHARFSSGGRCSCRDALHAGAGDPTCLGQCDMALRATVGAPGAALGGPHERPLHKPIWPPEAVHTHRGGVDCCLRPDYRTLGGHRVAPRRPWLVQAQGRGCVRVWRILDVANNMTQGPCRALLADLTGDPP</sequence>
<evidence type="ECO:0000313" key="2">
    <source>
        <dbReference type="Proteomes" id="UP000327013"/>
    </source>
</evidence>
<protein>
    <submittedName>
        <fullName evidence="1">Uncharacterized protein</fullName>
    </submittedName>
</protein>
<proteinExistence type="predicted"/>
<dbReference type="Proteomes" id="UP000327013">
    <property type="component" value="Chromosome 1"/>
</dbReference>
<gene>
    <name evidence="1" type="ORF">FH972_003023</name>
</gene>
<dbReference type="EMBL" id="CM017321">
    <property type="protein sequence ID" value="KAE7998479.1"/>
    <property type="molecule type" value="Genomic_DNA"/>
</dbReference>
<accession>A0A5N6QIM3</accession>
<dbReference type="AlphaFoldDB" id="A0A5N6QIM3"/>
<name>A0A5N6QIM3_9ROSI</name>
<keyword evidence="2" id="KW-1185">Reference proteome</keyword>
<organism evidence="1 2">
    <name type="scientific">Carpinus fangiana</name>
    <dbReference type="NCBI Taxonomy" id="176857"/>
    <lineage>
        <taxon>Eukaryota</taxon>
        <taxon>Viridiplantae</taxon>
        <taxon>Streptophyta</taxon>
        <taxon>Embryophyta</taxon>
        <taxon>Tracheophyta</taxon>
        <taxon>Spermatophyta</taxon>
        <taxon>Magnoliopsida</taxon>
        <taxon>eudicotyledons</taxon>
        <taxon>Gunneridae</taxon>
        <taxon>Pentapetalae</taxon>
        <taxon>rosids</taxon>
        <taxon>fabids</taxon>
        <taxon>Fagales</taxon>
        <taxon>Betulaceae</taxon>
        <taxon>Carpinus</taxon>
    </lineage>
</organism>
<evidence type="ECO:0000313" key="1">
    <source>
        <dbReference type="EMBL" id="KAE7998479.1"/>
    </source>
</evidence>